<protein>
    <submittedName>
        <fullName evidence="1">Uncharacterized protein</fullName>
    </submittedName>
</protein>
<evidence type="ECO:0000313" key="1">
    <source>
        <dbReference type="EMBL" id="ASJ75446.1"/>
    </source>
</evidence>
<dbReference type="EMBL" id="CP018632">
    <property type="protein sequence ID" value="ASJ75446.1"/>
    <property type="molecule type" value="Genomic_DNA"/>
</dbReference>
<evidence type="ECO:0000313" key="2">
    <source>
        <dbReference type="Proteomes" id="UP000250079"/>
    </source>
</evidence>
<reference evidence="1 2" key="1">
    <citation type="submission" date="2016-12" db="EMBL/GenBank/DDBJ databases">
        <authorList>
            <person name="Song W.-J."/>
            <person name="Kurnit D.M."/>
        </authorList>
    </citation>
    <scope>NUCLEOTIDE SEQUENCE [LARGE SCALE GENOMIC DNA]</scope>
    <source>
        <strain evidence="1 2">IMCC3135</strain>
    </source>
</reference>
<accession>A0A2Z2NVE4</accession>
<sequence>MKGNDVESLTKLLKEHGVDLSAVKANKLMLQIGLLEEATRESSTRPGVIKKYKVLSEKGLDYGVNEENAQSPDQTSPYYYKDSFPELAAQLLAADLAAGK</sequence>
<keyword evidence="2" id="KW-1185">Reference proteome</keyword>
<proteinExistence type="predicted"/>
<name>A0A2Z2NVE4_9GAMM</name>
<organism evidence="1 2">
    <name type="scientific">Granulosicoccus antarcticus IMCC3135</name>
    <dbReference type="NCBI Taxonomy" id="1192854"/>
    <lineage>
        <taxon>Bacteria</taxon>
        <taxon>Pseudomonadati</taxon>
        <taxon>Pseudomonadota</taxon>
        <taxon>Gammaproteobacteria</taxon>
        <taxon>Chromatiales</taxon>
        <taxon>Granulosicoccaceae</taxon>
        <taxon>Granulosicoccus</taxon>
    </lineage>
</organism>
<dbReference type="AlphaFoldDB" id="A0A2Z2NVE4"/>
<gene>
    <name evidence="1" type="ORF">IMCC3135_26955</name>
</gene>
<dbReference type="Proteomes" id="UP000250079">
    <property type="component" value="Chromosome"/>
</dbReference>
<dbReference type="OrthoDB" id="1042522at2"/>
<dbReference type="KEGG" id="gai:IMCC3135_26955"/>
<dbReference type="RefSeq" id="WP_088920363.1">
    <property type="nucleotide sequence ID" value="NZ_CP018632.1"/>
</dbReference>